<organism evidence="4 5">
    <name type="scientific">Pycnococcus provasolii</name>
    <dbReference type="NCBI Taxonomy" id="41880"/>
    <lineage>
        <taxon>Eukaryota</taxon>
        <taxon>Viridiplantae</taxon>
        <taxon>Chlorophyta</taxon>
        <taxon>Pseudoscourfieldiophyceae</taxon>
        <taxon>Pseudoscourfieldiales</taxon>
        <taxon>Pycnococcaceae</taxon>
        <taxon>Pycnococcus</taxon>
    </lineage>
</organism>
<feature type="compositionally biased region" description="Acidic residues" evidence="3">
    <location>
        <begin position="35"/>
        <end position="45"/>
    </location>
</feature>
<feature type="compositionally biased region" description="Acidic residues" evidence="3">
    <location>
        <begin position="61"/>
        <end position="72"/>
    </location>
</feature>
<protein>
    <recommendedName>
        <fullName evidence="2">26S proteasome complex subunit SEM1</fullName>
    </recommendedName>
</protein>
<dbReference type="PANTHER" id="PTHR16771">
    <property type="entry name" value="26 PROTEASOME COMPLEX SUBUNIT DSS1"/>
    <property type="match status" value="1"/>
</dbReference>
<sequence length="93" mass="10417">MANPSSASKKTNKPEDVKSPSEPSKPESAANAEMDVLDEDDEFEEFESHELAPEDLKQEEQLWEDDWDDDTAGESNLGDDFTAKLRAELLAMK</sequence>
<dbReference type="PANTHER" id="PTHR16771:SF0">
    <property type="entry name" value="26S PROTEASOME COMPLEX SUBUNIT SEM1"/>
    <property type="match status" value="1"/>
</dbReference>
<dbReference type="GO" id="GO:0000724">
    <property type="term" value="P:double-strand break repair via homologous recombination"/>
    <property type="evidence" value="ECO:0007669"/>
    <property type="project" value="TreeGrafter"/>
</dbReference>
<dbReference type="SMART" id="SM01385">
    <property type="entry name" value="DSS1_SEM1"/>
    <property type="match status" value="1"/>
</dbReference>
<dbReference type="AlphaFoldDB" id="A0A830HQI4"/>
<comment type="function">
    <text evidence="2">Component of the 26S proteasome, a multiprotein complex involved in the ATP-dependent degradation of ubiquitinated proteins.</text>
</comment>
<name>A0A830HQI4_9CHLO</name>
<feature type="region of interest" description="Disordered" evidence="3">
    <location>
        <begin position="1"/>
        <end position="79"/>
    </location>
</feature>
<dbReference type="GO" id="GO:0008541">
    <property type="term" value="C:proteasome regulatory particle, lid subcomplex"/>
    <property type="evidence" value="ECO:0007669"/>
    <property type="project" value="UniProtKB-UniRule"/>
</dbReference>
<proteinExistence type="inferred from homology"/>
<evidence type="ECO:0000256" key="2">
    <source>
        <dbReference type="RuleBase" id="RU369057"/>
    </source>
</evidence>
<dbReference type="GO" id="GO:0006406">
    <property type="term" value="P:mRNA export from nucleus"/>
    <property type="evidence" value="ECO:0007669"/>
    <property type="project" value="UniProtKB-UniRule"/>
</dbReference>
<dbReference type="InterPro" id="IPR007834">
    <property type="entry name" value="DSS1_SEM1"/>
</dbReference>
<dbReference type="EMBL" id="BNJQ01000019">
    <property type="protein sequence ID" value="GHP08040.1"/>
    <property type="molecule type" value="Genomic_DNA"/>
</dbReference>
<accession>A0A830HQI4</accession>
<feature type="compositionally biased region" description="Low complexity" evidence="3">
    <location>
        <begin position="20"/>
        <end position="33"/>
    </location>
</feature>
<evidence type="ECO:0000256" key="1">
    <source>
        <dbReference type="ARBA" id="ARBA00034491"/>
    </source>
</evidence>
<keyword evidence="2" id="KW-0539">Nucleus</keyword>
<feature type="compositionally biased region" description="Basic and acidic residues" evidence="3">
    <location>
        <begin position="46"/>
        <end position="60"/>
    </location>
</feature>
<comment type="subcellular location">
    <subcellularLocation>
        <location evidence="2">Nucleus</location>
    </subcellularLocation>
</comment>
<dbReference type="Pfam" id="PF05160">
    <property type="entry name" value="DSS1_SEM1"/>
    <property type="match status" value="1"/>
</dbReference>
<evidence type="ECO:0000313" key="5">
    <source>
        <dbReference type="Proteomes" id="UP000660262"/>
    </source>
</evidence>
<keyword evidence="2" id="KW-0647">Proteasome</keyword>
<dbReference type="GO" id="GO:0005634">
    <property type="term" value="C:nucleus"/>
    <property type="evidence" value="ECO:0007669"/>
    <property type="project" value="UniProtKB-SubCell"/>
</dbReference>
<keyword evidence="5" id="KW-1185">Reference proteome</keyword>
<evidence type="ECO:0000313" key="4">
    <source>
        <dbReference type="EMBL" id="GHP08040.1"/>
    </source>
</evidence>
<gene>
    <name evidence="4" type="ORF">PPROV_000678200</name>
</gene>
<comment type="similarity">
    <text evidence="1 2">Belongs to the DSS1/SEM1 family.</text>
</comment>
<comment type="caution">
    <text evidence="4">The sequence shown here is derived from an EMBL/GenBank/DDBJ whole genome shotgun (WGS) entry which is preliminary data.</text>
</comment>
<reference evidence="4" key="1">
    <citation type="submission" date="2020-10" db="EMBL/GenBank/DDBJ databases">
        <title>Unveiling of a novel bifunctional photoreceptor, Dualchrome1, isolated from a cosmopolitan green alga.</title>
        <authorList>
            <person name="Suzuki S."/>
            <person name="Kawachi M."/>
        </authorList>
    </citation>
    <scope>NUCLEOTIDE SEQUENCE</scope>
    <source>
        <strain evidence="4">NIES 2893</strain>
    </source>
</reference>
<evidence type="ECO:0000256" key="3">
    <source>
        <dbReference type="SAM" id="MobiDB-lite"/>
    </source>
</evidence>
<dbReference type="Proteomes" id="UP000660262">
    <property type="component" value="Unassembled WGS sequence"/>
</dbReference>
<dbReference type="GO" id="GO:0043248">
    <property type="term" value="P:proteasome assembly"/>
    <property type="evidence" value="ECO:0007669"/>
    <property type="project" value="UniProtKB-UniRule"/>
</dbReference>